<dbReference type="PANTHER" id="PTHR46300">
    <property type="entry name" value="P450, PUTATIVE (EUROFUNG)-RELATED-RELATED"/>
    <property type="match status" value="1"/>
</dbReference>
<dbReference type="GO" id="GO:0004497">
    <property type="term" value="F:monooxygenase activity"/>
    <property type="evidence" value="ECO:0007669"/>
    <property type="project" value="InterPro"/>
</dbReference>
<evidence type="ECO:0000256" key="4">
    <source>
        <dbReference type="ARBA" id="ARBA00023004"/>
    </source>
</evidence>
<keyword evidence="4" id="KW-0408">Iron</keyword>
<comment type="similarity">
    <text evidence="1">Belongs to the cytochrome P450 family.</text>
</comment>
<accession>A0A2I1BWK2</accession>
<dbReference type="GO" id="GO:0005506">
    <property type="term" value="F:iron ion binding"/>
    <property type="evidence" value="ECO:0007669"/>
    <property type="project" value="InterPro"/>
</dbReference>
<name>A0A2I1BWK2_ASPN1</name>
<sequence length="228" mass="25304">MSIAGMLEKNFMNCLQSQQRGRKHFHNLWTAAEKPSSGLAIMITESLQITRTRLLPQITPLASTFKIVFISRSCSLLLTVECAAQLSVFEDVRFQASGKPDLDDDQISLCSDNVVAVDDDDDTEEYKVPTVEQLSDNAYVLTAAAADTTDCHSVSLADFSSTTVPKPGAEFHGYHVPDGTTVSMSSWIVHRNEYLFPNTEKFDPTRWQGPATHSALEKHLFSFGKGRR</sequence>
<evidence type="ECO:0000256" key="1">
    <source>
        <dbReference type="ARBA" id="ARBA00010617"/>
    </source>
</evidence>
<comment type="caution">
    <text evidence="5">The sequence shown here is derived from an EMBL/GenBank/DDBJ whole genome shotgun (WGS) entry which is preliminary data.</text>
</comment>
<dbReference type="InterPro" id="IPR001128">
    <property type="entry name" value="Cyt_P450"/>
</dbReference>
<protein>
    <recommendedName>
        <fullName evidence="7">Cytochrome P450</fullName>
    </recommendedName>
</protein>
<dbReference type="Proteomes" id="UP000234474">
    <property type="component" value="Unassembled WGS sequence"/>
</dbReference>
<dbReference type="SUPFAM" id="SSF48264">
    <property type="entry name" value="Cytochrome P450"/>
    <property type="match status" value="1"/>
</dbReference>
<keyword evidence="2" id="KW-0479">Metal-binding</keyword>
<dbReference type="GO" id="GO:0020037">
    <property type="term" value="F:heme binding"/>
    <property type="evidence" value="ECO:0007669"/>
    <property type="project" value="InterPro"/>
</dbReference>
<dbReference type="OrthoDB" id="3945418at2759"/>
<evidence type="ECO:0008006" key="7">
    <source>
        <dbReference type="Google" id="ProtNLM"/>
    </source>
</evidence>
<evidence type="ECO:0000313" key="5">
    <source>
        <dbReference type="EMBL" id="PKX89754.1"/>
    </source>
</evidence>
<reference evidence="6" key="1">
    <citation type="journal article" date="2018" name="Proc. Natl. Acad. Sci. U.S.A.">
        <title>Linking secondary metabolites to gene clusters through genome sequencing of six diverse Aspergillus species.</title>
        <authorList>
            <person name="Kaerboelling I."/>
            <person name="Vesth T.C."/>
            <person name="Frisvad J.C."/>
            <person name="Nybo J.L."/>
            <person name="Theobald S."/>
            <person name="Kuo A."/>
            <person name="Bowyer P."/>
            <person name="Matsuda Y."/>
            <person name="Mondo S."/>
            <person name="Lyhne E.K."/>
            <person name="Kogle M.E."/>
            <person name="Clum A."/>
            <person name="Lipzen A."/>
            <person name="Salamov A."/>
            <person name="Ngan C.Y."/>
            <person name="Daum C."/>
            <person name="Chiniquy J."/>
            <person name="Barry K."/>
            <person name="LaButti K."/>
            <person name="Haridas S."/>
            <person name="Simmons B.A."/>
            <person name="Magnuson J.K."/>
            <person name="Mortensen U.H."/>
            <person name="Larsen T.O."/>
            <person name="Grigoriev I.V."/>
            <person name="Baker S.E."/>
            <person name="Andersen M.R."/>
        </authorList>
    </citation>
    <scope>NUCLEOTIDE SEQUENCE [LARGE SCALE GENOMIC DNA]</scope>
    <source>
        <strain evidence="6">IBT 16806</strain>
    </source>
</reference>
<evidence type="ECO:0000313" key="6">
    <source>
        <dbReference type="Proteomes" id="UP000234474"/>
    </source>
</evidence>
<organism evidence="5 6">
    <name type="scientific">Aspergillus novofumigatus (strain IBT 16806)</name>
    <dbReference type="NCBI Taxonomy" id="1392255"/>
    <lineage>
        <taxon>Eukaryota</taxon>
        <taxon>Fungi</taxon>
        <taxon>Dikarya</taxon>
        <taxon>Ascomycota</taxon>
        <taxon>Pezizomycotina</taxon>
        <taxon>Eurotiomycetes</taxon>
        <taxon>Eurotiomycetidae</taxon>
        <taxon>Eurotiales</taxon>
        <taxon>Aspergillaceae</taxon>
        <taxon>Aspergillus</taxon>
        <taxon>Aspergillus subgen. Fumigati</taxon>
    </lineage>
</organism>
<gene>
    <name evidence="5" type="ORF">P174DRAFT_424926</name>
</gene>
<dbReference type="Gene3D" id="1.10.630.10">
    <property type="entry name" value="Cytochrome P450"/>
    <property type="match status" value="1"/>
</dbReference>
<evidence type="ECO:0000256" key="3">
    <source>
        <dbReference type="ARBA" id="ARBA00023002"/>
    </source>
</evidence>
<dbReference type="RefSeq" id="XP_024678349.1">
    <property type="nucleotide sequence ID" value="XM_024825240.1"/>
</dbReference>
<proteinExistence type="inferred from homology"/>
<dbReference type="AlphaFoldDB" id="A0A2I1BWK2"/>
<dbReference type="VEuPathDB" id="FungiDB:P174DRAFT_424926"/>
<dbReference type="STRING" id="1392255.A0A2I1BWK2"/>
<evidence type="ECO:0000256" key="2">
    <source>
        <dbReference type="ARBA" id="ARBA00022723"/>
    </source>
</evidence>
<keyword evidence="6" id="KW-1185">Reference proteome</keyword>
<dbReference type="InterPro" id="IPR036396">
    <property type="entry name" value="Cyt_P450_sf"/>
</dbReference>
<dbReference type="Pfam" id="PF00067">
    <property type="entry name" value="p450"/>
    <property type="match status" value="1"/>
</dbReference>
<dbReference type="GeneID" id="36532565"/>
<dbReference type="InterPro" id="IPR050364">
    <property type="entry name" value="Cytochrome_P450_fung"/>
</dbReference>
<keyword evidence="3" id="KW-0560">Oxidoreductase</keyword>
<dbReference type="EMBL" id="MSZS01000009">
    <property type="protein sequence ID" value="PKX89754.1"/>
    <property type="molecule type" value="Genomic_DNA"/>
</dbReference>
<dbReference type="GO" id="GO:0016705">
    <property type="term" value="F:oxidoreductase activity, acting on paired donors, with incorporation or reduction of molecular oxygen"/>
    <property type="evidence" value="ECO:0007669"/>
    <property type="project" value="InterPro"/>
</dbReference>